<reference evidence="2 3" key="1">
    <citation type="submission" date="2016-10" db="EMBL/GenBank/DDBJ databases">
        <authorList>
            <person name="de Groot N.N."/>
        </authorList>
    </citation>
    <scope>NUCLEOTIDE SEQUENCE [LARGE SCALE GENOMIC DNA]</scope>
    <source>
        <strain evidence="2 3">DSM 28286</strain>
    </source>
</reference>
<organism evidence="2 3">
    <name type="scientific">Parafilimonas terrae</name>
    <dbReference type="NCBI Taxonomy" id="1465490"/>
    <lineage>
        <taxon>Bacteria</taxon>
        <taxon>Pseudomonadati</taxon>
        <taxon>Bacteroidota</taxon>
        <taxon>Chitinophagia</taxon>
        <taxon>Chitinophagales</taxon>
        <taxon>Chitinophagaceae</taxon>
        <taxon>Parafilimonas</taxon>
    </lineage>
</organism>
<dbReference type="RefSeq" id="WP_090662994.1">
    <property type="nucleotide sequence ID" value="NZ_FOXQ01000018.1"/>
</dbReference>
<name>A0A1I5ZAY0_9BACT</name>
<dbReference type="Gene3D" id="3.40.50.300">
    <property type="entry name" value="P-loop containing nucleotide triphosphate hydrolases"/>
    <property type="match status" value="1"/>
</dbReference>
<dbReference type="PANTHER" id="PTHR42743:SF11">
    <property type="entry name" value="AMINODEOXYCHORISMATE LYASE"/>
    <property type="match status" value="1"/>
</dbReference>
<evidence type="ECO:0000313" key="2">
    <source>
        <dbReference type="EMBL" id="SFQ53612.1"/>
    </source>
</evidence>
<dbReference type="InterPro" id="IPR027417">
    <property type="entry name" value="P-loop_NTPase"/>
</dbReference>
<keyword evidence="3" id="KW-1185">Reference proteome</keyword>
<dbReference type="EMBL" id="FOXQ01000018">
    <property type="protein sequence ID" value="SFQ53612.1"/>
    <property type="molecule type" value="Genomic_DNA"/>
</dbReference>
<protein>
    <recommendedName>
        <fullName evidence="4">Sulfotransferase family protein</fullName>
    </recommendedName>
</protein>
<dbReference type="AlphaFoldDB" id="A0A1I5ZAY0"/>
<dbReference type="Pfam" id="PF19798">
    <property type="entry name" value="Sulfotransfer_5"/>
    <property type="match status" value="1"/>
</dbReference>
<comment type="similarity">
    <text evidence="1">Belongs to the class-IV pyridoxal-phosphate-dependent aminotransferase family.</text>
</comment>
<evidence type="ECO:0000256" key="1">
    <source>
        <dbReference type="ARBA" id="ARBA00009320"/>
    </source>
</evidence>
<evidence type="ECO:0000313" key="3">
    <source>
        <dbReference type="Proteomes" id="UP000199031"/>
    </source>
</evidence>
<dbReference type="InterPro" id="IPR050571">
    <property type="entry name" value="Class-IV_PLP-Dep_Aminotrnsfr"/>
</dbReference>
<dbReference type="OrthoDB" id="272985at2"/>
<dbReference type="STRING" id="1465490.SAMN05444277_11866"/>
<sequence length="241" mass="27990">MQATRINLWSSPRNISTAMMYSFAQRNDTVVFDEPLYAHYLKSTGIIHPGNDEILQSQNNNGEKVIEEIILASHDKPVAFFKQMTHHLENINLDFLAQTKNIIFIRNPKQIIASYSQVIKNVTMQDVGIKKQWWLFNYLKEKNLSCIVLDSNEILKSPENVMQQLCAALEIAYDENMLHWPAGPKPYDGVWAKYWYDNVHQSTGFSKQKTSGRELPSYLEPLYQESKIYYEQLYPFSIKAG</sequence>
<proteinExistence type="inferred from homology"/>
<evidence type="ECO:0008006" key="4">
    <source>
        <dbReference type="Google" id="ProtNLM"/>
    </source>
</evidence>
<dbReference type="GO" id="GO:0019752">
    <property type="term" value="P:carboxylic acid metabolic process"/>
    <property type="evidence" value="ECO:0007669"/>
    <property type="project" value="TreeGrafter"/>
</dbReference>
<dbReference type="PANTHER" id="PTHR42743">
    <property type="entry name" value="AMINO-ACID AMINOTRANSFERASE"/>
    <property type="match status" value="1"/>
</dbReference>
<gene>
    <name evidence="2" type="ORF">SAMN05444277_11866</name>
</gene>
<accession>A0A1I5ZAY0</accession>
<dbReference type="Proteomes" id="UP000199031">
    <property type="component" value="Unassembled WGS sequence"/>
</dbReference>
<dbReference type="SUPFAM" id="SSF52540">
    <property type="entry name" value="P-loop containing nucleoside triphosphate hydrolases"/>
    <property type="match status" value="1"/>
</dbReference>